<keyword evidence="7" id="KW-0413">Isomerase</keyword>
<dbReference type="SUPFAM" id="SSF52540">
    <property type="entry name" value="P-loop containing nucleoside triphosphate hydrolases"/>
    <property type="match status" value="1"/>
</dbReference>
<keyword evidence="6" id="KW-0238">DNA-binding</keyword>
<dbReference type="PROSITE" id="PS51198">
    <property type="entry name" value="UVRD_HELICASE_ATP_BIND"/>
    <property type="match status" value="1"/>
</dbReference>
<evidence type="ECO:0000256" key="3">
    <source>
        <dbReference type="ARBA" id="ARBA00022801"/>
    </source>
</evidence>
<feature type="domain" description="UvrD-like helicase C-terminal" evidence="14">
    <location>
        <begin position="271"/>
        <end position="539"/>
    </location>
</feature>
<comment type="catalytic activity">
    <reaction evidence="11">
        <text>ATP + H2O = ADP + phosphate + H(+)</text>
        <dbReference type="Rhea" id="RHEA:13065"/>
        <dbReference type="ChEBI" id="CHEBI:15377"/>
        <dbReference type="ChEBI" id="CHEBI:15378"/>
        <dbReference type="ChEBI" id="CHEBI:30616"/>
        <dbReference type="ChEBI" id="CHEBI:43474"/>
        <dbReference type="ChEBI" id="CHEBI:456216"/>
        <dbReference type="EC" id="5.6.2.4"/>
    </reaction>
</comment>
<keyword evidence="16" id="KW-1185">Reference proteome</keyword>
<dbReference type="GO" id="GO:0033202">
    <property type="term" value="C:DNA helicase complex"/>
    <property type="evidence" value="ECO:0007669"/>
    <property type="project" value="TreeGrafter"/>
</dbReference>
<dbReference type="InterPro" id="IPR027417">
    <property type="entry name" value="P-loop_NTPase"/>
</dbReference>
<dbReference type="GO" id="GO:0000725">
    <property type="term" value="P:recombinational repair"/>
    <property type="evidence" value="ECO:0007669"/>
    <property type="project" value="TreeGrafter"/>
</dbReference>
<proteinExistence type="inferred from homology"/>
<dbReference type="InterPro" id="IPR014017">
    <property type="entry name" value="DNA_helicase_UvrD-like_C"/>
</dbReference>
<sequence length="675" mass="77365">MGFEKSILESLNDAQKAAVCHVQGAMLILAGAGSGKTKTLTSRLAYLIGVCGVPSENTLTLTFTNKASKEMQERALKLLKNQILIPPLLCTFHRFGLLFLRQHMSLLKRACDFSLLDSDDAKTLCKQLKITHYRESISKIKNRMISLDTQDRECYKAYERYQNALERDNLVDFDDLLVLSLKILQDNLKLAKETSERYHYIMVDEYQDTNALQFEFLKTLSFTHNNLCVVGDDDQSIYGFRGADISNILNFSKHYEGAKVVKLETNYRSSAEILECANSLISHNQNRHNKTLKSFKGPHKSVVCKEYLTQKEESLNVAYQIKALLNKGEDLEDIAILYRLNGLSRSVEESLNALNIPYRLIGAVSFYERAEIKDALATMHLVAKESERFFVKRILNKPTRGIGKITQELIFSVLDHEELGLEEALKKGVFKGKLSVKNEQVLKDFIAMIERLRDAFNVSVEKFCECFLEETNLLRSYEKEDNYEERKGFVEELLGLVKEHFKTNPTHSLLDFLNESTLDVYSTDTSHKVSCMSVHMSKGLEFKHVFVIGLEEGFFPHRGFNDYNDEDNLEEERRLAYVAITRAKEELQLSYVKERLYFGRKTPCVPSLFLKEAKLLHKDDKKVSPIRVGDLVSHKIFGTGRVLAIEDSTKCMKVNFGGRIQRVMQGFLEKVREGF</sequence>
<dbReference type="PROSITE" id="PS51217">
    <property type="entry name" value="UVRD_HELICASE_CTER"/>
    <property type="match status" value="1"/>
</dbReference>
<evidence type="ECO:0000256" key="4">
    <source>
        <dbReference type="ARBA" id="ARBA00022806"/>
    </source>
</evidence>
<dbReference type="EMBL" id="CP003481">
    <property type="protein sequence ID" value="AFI05880.1"/>
    <property type="molecule type" value="Genomic_DNA"/>
</dbReference>
<comment type="similarity">
    <text evidence="1">Belongs to the helicase family. UvrD subfamily.</text>
</comment>
<evidence type="ECO:0000256" key="1">
    <source>
        <dbReference type="ARBA" id="ARBA00009922"/>
    </source>
</evidence>
<evidence type="ECO:0000256" key="9">
    <source>
        <dbReference type="ARBA" id="ARBA00034808"/>
    </source>
</evidence>
<dbReference type="PATRIC" id="fig|1163745.3.peg.915"/>
<evidence type="ECO:0000256" key="12">
    <source>
        <dbReference type="PROSITE-ProRule" id="PRU00560"/>
    </source>
</evidence>
<dbReference type="PANTHER" id="PTHR11070:SF2">
    <property type="entry name" value="ATP-DEPENDENT DNA HELICASE SRS2"/>
    <property type="match status" value="1"/>
</dbReference>
<evidence type="ECO:0000256" key="8">
    <source>
        <dbReference type="ARBA" id="ARBA00034617"/>
    </source>
</evidence>
<feature type="binding site" evidence="12">
    <location>
        <begin position="30"/>
        <end position="37"/>
    </location>
    <ligand>
        <name>ATP</name>
        <dbReference type="ChEBI" id="CHEBI:30616"/>
    </ligand>
</feature>
<evidence type="ECO:0000259" key="13">
    <source>
        <dbReference type="PROSITE" id="PS51198"/>
    </source>
</evidence>
<evidence type="ECO:0000256" key="5">
    <source>
        <dbReference type="ARBA" id="ARBA00022840"/>
    </source>
</evidence>
<dbReference type="HOGENOM" id="CLU_004585_5_2_7"/>
<comment type="catalytic activity">
    <reaction evidence="8">
        <text>Couples ATP hydrolysis with the unwinding of duplex DNA by translocating in the 3'-5' direction.</text>
        <dbReference type="EC" id="5.6.2.4"/>
    </reaction>
</comment>
<dbReference type="GO" id="GO:0005524">
    <property type="term" value="F:ATP binding"/>
    <property type="evidence" value="ECO:0007669"/>
    <property type="project" value="UniProtKB-UniRule"/>
</dbReference>
<evidence type="ECO:0000313" key="15">
    <source>
        <dbReference type="EMBL" id="AFI05880.1"/>
    </source>
</evidence>
<feature type="domain" description="UvrD-like helicase ATP-binding" evidence="13">
    <location>
        <begin position="9"/>
        <end position="270"/>
    </location>
</feature>
<keyword evidence="5 12" id="KW-0067">ATP-binding</keyword>
<evidence type="ECO:0000256" key="10">
    <source>
        <dbReference type="ARBA" id="ARBA00034923"/>
    </source>
</evidence>
<dbReference type="RefSeq" id="WP_014659387.1">
    <property type="nucleotide sequence ID" value="NC_017735.1"/>
</dbReference>
<dbReference type="Gene3D" id="3.40.50.300">
    <property type="entry name" value="P-loop containing nucleotide triphosphate hydrolases"/>
    <property type="match status" value="2"/>
</dbReference>
<reference evidence="15 16" key="1">
    <citation type="journal article" date="2013" name="PLoS ONE">
        <title>Sequence Divergence and Conservation in Genomes ofHelicobacter cetorum Strains from a Dolphin and a Whale.</title>
        <authorList>
            <person name="Kersulyte D."/>
            <person name="Rossi M."/>
            <person name="Berg D.E."/>
        </authorList>
    </citation>
    <scope>NUCLEOTIDE SEQUENCE [LARGE SCALE GENOMIC DNA]</scope>
    <source>
        <strain evidence="15 16">MIT 99-5656</strain>
    </source>
</reference>
<dbReference type="PANTHER" id="PTHR11070">
    <property type="entry name" value="UVRD / RECB / PCRA DNA HELICASE FAMILY MEMBER"/>
    <property type="match status" value="1"/>
</dbReference>
<dbReference type="Pfam" id="PF13361">
    <property type="entry name" value="UvrD_C"/>
    <property type="match status" value="1"/>
</dbReference>
<dbReference type="AlphaFoldDB" id="I0ESG1"/>
<dbReference type="GO" id="GO:0016887">
    <property type="term" value="F:ATP hydrolysis activity"/>
    <property type="evidence" value="ECO:0007669"/>
    <property type="project" value="RHEA"/>
</dbReference>
<keyword evidence="4 12" id="KW-0347">Helicase</keyword>
<keyword evidence="3 12" id="KW-0378">Hydrolase</keyword>
<dbReference type="Pfam" id="PF00580">
    <property type="entry name" value="UvrD-helicase"/>
    <property type="match status" value="1"/>
</dbReference>
<gene>
    <name evidence="15" type="ordered locus">HCD_04330</name>
</gene>
<evidence type="ECO:0000256" key="11">
    <source>
        <dbReference type="ARBA" id="ARBA00048988"/>
    </source>
</evidence>
<dbReference type="GO" id="GO:0005829">
    <property type="term" value="C:cytosol"/>
    <property type="evidence" value="ECO:0007669"/>
    <property type="project" value="TreeGrafter"/>
</dbReference>
<dbReference type="InterPro" id="IPR013986">
    <property type="entry name" value="DExx_box_DNA_helicase_dom_sf"/>
</dbReference>
<dbReference type="STRING" id="1163745.HCD_04330"/>
<dbReference type="GO" id="GO:0003677">
    <property type="term" value="F:DNA binding"/>
    <property type="evidence" value="ECO:0007669"/>
    <property type="project" value="UniProtKB-KW"/>
</dbReference>
<dbReference type="CDD" id="cd18807">
    <property type="entry name" value="SF1_C_UvrD"/>
    <property type="match status" value="1"/>
</dbReference>
<dbReference type="GO" id="GO:0043138">
    <property type="term" value="F:3'-5' DNA helicase activity"/>
    <property type="evidence" value="ECO:0007669"/>
    <property type="project" value="UniProtKB-EC"/>
</dbReference>
<dbReference type="Gene3D" id="1.10.10.160">
    <property type="match status" value="1"/>
</dbReference>
<organism evidence="15 16">
    <name type="scientific">Helicobacter cetorum (strain ATCC BAA-540 / CCUG 52418 / MIT 99-5656)</name>
    <dbReference type="NCBI Taxonomy" id="1163745"/>
    <lineage>
        <taxon>Bacteria</taxon>
        <taxon>Pseudomonadati</taxon>
        <taxon>Campylobacterota</taxon>
        <taxon>Epsilonproteobacteria</taxon>
        <taxon>Campylobacterales</taxon>
        <taxon>Helicobacteraceae</taxon>
        <taxon>Helicobacter</taxon>
    </lineage>
</organism>
<dbReference type="InterPro" id="IPR000212">
    <property type="entry name" value="DNA_helicase_UvrD/REP"/>
</dbReference>
<keyword evidence="2 12" id="KW-0547">Nucleotide-binding</keyword>
<evidence type="ECO:0000256" key="7">
    <source>
        <dbReference type="ARBA" id="ARBA00023235"/>
    </source>
</evidence>
<evidence type="ECO:0000259" key="14">
    <source>
        <dbReference type="PROSITE" id="PS51217"/>
    </source>
</evidence>
<dbReference type="EC" id="5.6.2.4" evidence="9"/>
<evidence type="ECO:0000313" key="16">
    <source>
        <dbReference type="Proteomes" id="UP000005013"/>
    </source>
</evidence>
<dbReference type="Proteomes" id="UP000005013">
    <property type="component" value="Chromosome"/>
</dbReference>
<protein>
    <recommendedName>
        <fullName evidence="9">DNA 3'-5' helicase</fullName>
        <ecNumber evidence="9">5.6.2.4</ecNumber>
    </recommendedName>
    <alternativeName>
        <fullName evidence="10">DNA 3'-5' helicase II</fullName>
    </alternativeName>
</protein>
<evidence type="ECO:0000256" key="2">
    <source>
        <dbReference type="ARBA" id="ARBA00022741"/>
    </source>
</evidence>
<dbReference type="eggNOG" id="COG0210">
    <property type="taxonomic scope" value="Bacteria"/>
</dbReference>
<dbReference type="InterPro" id="IPR014016">
    <property type="entry name" value="UvrD-like_ATP-bd"/>
</dbReference>
<dbReference type="Gene3D" id="1.10.486.10">
    <property type="entry name" value="PCRA, domain 4"/>
    <property type="match status" value="1"/>
</dbReference>
<name>I0ESG1_HELCM</name>
<dbReference type="OrthoDB" id="9810135at2"/>
<accession>I0ESG1</accession>
<dbReference type="CDD" id="cd17932">
    <property type="entry name" value="DEXQc_UvrD"/>
    <property type="match status" value="1"/>
</dbReference>
<evidence type="ECO:0000256" key="6">
    <source>
        <dbReference type="ARBA" id="ARBA00023125"/>
    </source>
</evidence>
<dbReference type="KEGG" id="hcm:HCD_04330"/>